<dbReference type="CDD" id="cd02440">
    <property type="entry name" value="AdoMet_MTases"/>
    <property type="match status" value="1"/>
</dbReference>
<keyword evidence="3" id="KW-1185">Reference proteome</keyword>
<evidence type="ECO:0000259" key="1">
    <source>
        <dbReference type="Pfam" id="PF08241"/>
    </source>
</evidence>
<protein>
    <submittedName>
        <fullName evidence="2">Class I SAM-dependent methyltransferase</fullName>
    </submittedName>
</protein>
<sequence>MTISIQYVDPKTKTPLRKDDTAYYSETGSVYPIVNQIPRFVDSSQNYTQSFSLQWNKFSKTQIDDTDQKQSETRFFATTNWQPEELAGKNILEAGSGAGRFTRVILEKTSAHLWSFDYSEAVEANWQNNSKIAGGRLHLFQASIYEIPLPDSSFDKVFCFGVLQHTPNFEESVKSLIKYAKIGAEIVVDFYPIKGFWTKIHAKYLLRPLTKRMSHQTLLSIIERNIDSLMMIFDFLVKVRLGVLTRFLPIVDLRTIPSTLDKQKRREWAILDTFDMFSPEYDNPQRIKDVAAMFERHGAKVTFAGFVKSSAGTSAVVRGVRET</sequence>
<dbReference type="EMBL" id="CP032152">
    <property type="protein sequence ID" value="AXY68269.1"/>
    <property type="molecule type" value="Genomic_DNA"/>
</dbReference>
<dbReference type="AlphaFoldDB" id="A0A3B7MCB2"/>
<gene>
    <name evidence="2" type="ORF">D3A95_09730</name>
</gene>
<dbReference type="Pfam" id="PF08241">
    <property type="entry name" value="Methyltransf_11"/>
    <property type="match status" value="1"/>
</dbReference>
<dbReference type="KEGG" id="tsq:D3A95_09730"/>
<organism evidence="2 3">
    <name type="scientific">Thermosynechococcus sichuanensis E542</name>
    <dbReference type="NCBI Taxonomy" id="2016101"/>
    <lineage>
        <taxon>Bacteria</taxon>
        <taxon>Bacillati</taxon>
        <taxon>Cyanobacteriota</taxon>
        <taxon>Cyanophyceae</taxon>
        <taxon>Acaryochloridales</taxon>
        <taxon>Thermosynechococcaceae</taxon>
        <taxon>Thermosynechococcus</taxon>
        <taxon>Thermosynechococcus sichuanensis</taxon>
    </lineage>
</organism>
<accession>A0A3B7MCB2</accession>
<feature type="domain" description="Methyltransferase type 11" evidence="1">
    <location>
        <begin position="92"/>
        <end position="186"/>
    </location>
</feature>
<reference evidence="3" key="1">
    <citation type="submission" date="2018-09" db="EMBL/GenBank/DDBJ databases">
        <title>Complete genome sequence of thermophilic cyanobacteria strain Thermosynechococcus elongatus PKUAC-SCTE542.</title>
        <authorList>
            <person name="Liang Y."/>
            <person name="Tang J."/>
            <person name="Daroch M."/>
        </authorList>
    </citation>
    <scope>NUCLEOTIDE SEQUENCE [LARGE SCALE GENOMIC DNA]</scope>
    <source>
        <strain evidence="3">E542</strain>
    </source>
</reference>
<dbReference type="GO" id="GO:0032259">
    <property type="term" value="P:methylation"/>
    <property type="evidence" value="ECO:0007669"/>
    <property type="project" value="UniProtKB-KW"/>
</dbReference>
<dbReference type="RefSeq" id="WP_181494823.1">
    <property type="nucleotide sequence ID" value="NZ_CP032152.1"/>
</dbReference>
<keyword evidence="2" id="KW-0808">Transferase</keyword>
<dbReference type="GO" id="GO:0008757">
    <property type="term" value="F:S-adenosylmethionine-dependent methyltransferase activity"/>
    <property type="evidence" value="ECO:0007669"/>
    <property type="project" value="InterPro"/>
</dbReference>
<dbReference type="SUPFAM" id="SSF53335">
    <property type="entry name" value="S-adenosyl-L-methionine-dependent methyltransferases"/>
    <property type="match status" value="1"/>
</dbReference>
<evidence type="ECO:0000313" key="3">
    <source>
        <dbReference type="Proteomes" id="UP000261812"/>
    </source>
</evidence>
<name>A0A3B7MCB2_9CYAN</name>
<evidence type="ECO:0000313" key="2">
    <source>
        <dbReference type="EMBL" id="AXY68269.1"/>
    </source>
</evidence>
<dbReference type="Proteomes" id="UP000261812">
    <property type="component" value="Chromosome"/>
</dbReference>
<dbReference type="InterPro" id="IPR013216">
    <property type="entry name" value="Methyltransf_11"/>
</dbReference>
<dbReference type="InterPro" id="IPR029063">
    <property type="entry name" value="SAM-dependent_MTases_sf"/>
</dbReference>
<keyword evidence="2" id="KW-0489">Methyltransferase</keyword>
<proteinExistence type="predicted"/>
<dbReference type="Gene3D" id="3.40.50.150">
    <property type="entry name" value="Vaccinia Virus protein VP39"/>
    <property type="match status" value="1"/>
</dbReference>